<evidence type="ECO:0000313" key="2">
    <source>
        <dbReference type="EMBL" id="CAP54414.1"/>
    </source>
</evidence>
<feature type="transmembrane region" description="Helical" evidence="1">
    <location>
        <begin position="139"/>
        <end position="157"/>
    </location>
</feature>
<accession>A9H651</accession>
<proteinExistence type="predicted"/>
<keyword evidence="3" id="KW-1185">Reference proteome</keyword>
<sequence length="295" mass="31372">MGWSRRKEHPVSDWQHAGLAPCMRATRSALGRLHDRVGRLCRRGHVLVREGETRTFVMDRRLGCSLAAIAGAVNAAGFLAVGYYSANMTGNVSALAMSLHVGDLAVVASCLGLIAAFVTGAVVSTFLVNAGRRRRHRAVYAFSILLESVLLGLLGVLDIALHTGPRGPVLAYGLSFLMGLQNATVTRISGARVRTTHMTGMLTDFGIEIADWLDAFRSAEDPGQLTQTRQRLLLHGGIVLSFAAGGLAGALAYGWWTARFFLGLAVLLAWLALPGVWAGPGARGVMGPTEPGRTT</sequence>
<feature type="transmembrane region" description="Helical" evidence="1">
    <location>
        <begin position="62"/>
        <end position="84"/>
    </location>
</feature>
<dbReference type="PANTHER" id="PTHR37314:SF4">
    <property type="entry name" value="UPF0700 TRANSMEMBRANE PROTEIN YOAK"/>
    <property type="match status" value="1"/>
</dbReference>
<evidence type="ECO:0000256" key="1">
    <source>
        <dbReference type="SAM" id="Phobius"/>
    </source>
</evidence>
<protein>
    <submittedName>
        <fullName evidence="2">Putative membrane protein</fullName>
    </submittedName>
</protein>
<dbReference type="KEGG" id="gdi:GDI0471"/>
<organism evidence="2 3">
    <name type="scientific">Gluconacetobacter diazotrophicus (strain ATCC 49037 / DSM 5601 / CCUG 37298 / CIP 103539 / LMG 7603 / PAl5)</name>
    <dbReference type="NCBI Taxonomy" id="272568"/>
    <lineage>
        <taxon>Bacteria</taxon>
        <taxon>Pseudomonadati</taxon>
        <taxon>Pseudomonadota</taxon>
        <taxon>Alphaproteobacteria</taxon>
        <taxon>Acetobacterales</taxon>
        <taxon>Acetobacteraceae</taxon>
        <taxon>Gluconacetobacter</taxon>
    </lineage>
</organism>
<evidence type="ECO:0000313" key="3">
    <source>
        <dbReference type="Proteomes" id="UP000001176"/>
    </source>
</evidence>
<dbReference type="InterPro" id="IPR010699">
    <property type="entry name" value="DUF1275"/>
</dbReference>
<keyword evidence="1" id="KW-0812">Transmembrane</keyword>
<keyword evidence="1" id="KW-0472">Membrane</keyword>
<feature type="transmembrane region" description="Helical" evidence="1">
    <location>
        <begin position="232"/>
        <end position="254"/>
    </location>
</feature>
<name>A9H651_GLUDA</name>
<feature type="transmembrane region" description="Helical" evidence="1">
    <location>
        <begin position="104"/>
        <end position="127"/>
    </location>
</feature>
<reference evidence="2 3" key="1">
    <citation type="journal article" date="2009" name="BMC Genomics">
        <title>Complete genome sequence of the sugarcane nitrogen-fixing endophyte Gluconacetobacter diazotrophicus Pal5.</title>
        <authorList>
            <person name="Bertalan M."/>
            <person name="Albano R."/>
            <person name="Padua V."/>
            <person name="Rouws L."/>
            <person name="Rojas C."/>
            <person name="Hemerly A."/>
            <person name="Teixeira K."/>
            <person name="Schwab S."/>
            <person name="Araujo J."/>
            <person name="Oliveira A."/>
            <person name="Franca L."/>
            <person name="Magalhaes V."/>
            <person name="Alqueres S."/>
            <person name="Cardoso A."/>
            <person name="Almeida W."/>
            <person name="Loureiro M.M."/>
            <person name="Nogueira E."/>
            <person name="Cidade D."/>
            <person name="Oliveira D."/>
            <person name="Simao T."/>
            <person name="Macedo J."/>
            <person name="Valadao A."/>
            <person name="Dreschsel M."/>
            <person name="Freitas F."/>
            <person name="Vidal M."/>
            <person name="Guedes H."/>
            <person name="Rodrigues E."/>
            <person name="Meneses C."/>
            <person name="Brioso P."/>
            <person name="Pozzer L."/>
            <person name="Figueiredo D."/>
            <person name="Montano H."/>
            <person name="Junior J."/>
            <person name="Filho G."/>
            <person name="Flores V."/>
            <person name="Ferreira B."/>
            <person name="Branco A."/>
            <person name="Gonzalez P."/>
            <person name="Guillobel H."/>
            <person name="Lemos M."/>
            <person name="Seibel L."/>
            <person name="Macedo J."/>
            <person name="Alves-Ferreira M."/>
            <person name="Sachetto-Martins G."/>
            <person name="Coelho A."/>
            <person name="Santos E."/>
            <person name="Amaral G."/>
            <person name="Neves A."/>
            <person name="Pacheco A.B."/>
            <person name="Carvalho D."/>
            <person name="Lery L."/>
            <person name="Bisch P."/>
            <person name="Rossle S.C."/>
            <person name="Urmenyi T."/>
            <person name="Kruger W.V."/>
            <person name="Martins O."/>
            <person name="Baldani J.I."/>
            <person name="Ferreira P.C."/>
        </authorList>
    </citation>
    <scope>NUCLEOTIDE SEQUENCE [LARGE SCALE GENOMIC DNA]</scope>
    <source>
        <strain evidence="3">ATCC 49037 / DSM 5601 / CCUG 37298 / CIP 103539 / LMG 7603 / PAl5</strain>
    </source>
</reference>
<dbReference type="AlphaFoldDB" id="A9H651"/>
<feature type="transmembrane region" description="Helical" evidence="1">
    <location>
        <begin position="260"/>
        <end position="278"/>
    </location>
</feature>
<keyword evidence="1" id="KW-1133">Transmembrane helix</keyword>
<dbReference type="PANTHER" id="PTHR37314">
    <property type="entry name" value="SLR0142 PROTEIN"/>
    <property type="match status" value="1"/>
</dbReference>
<dbReference type="Pfam" id="PF06912">
    <property type="entry name" value="DUF1275"/>
    <property type="match status" value="1"/>
</dbReference>
<dbReference type="Proteomes" id="UP000001176">
    <property type="component" value="Chromosome"/>
</dbReference>
<dbReference type="EMBL" id="AM889285">
    <property type="protein sequence ID" value="CAP54414.1"/>
    <property type="molecule type" value="Genomic_DNA"/>
</dbReference>
<gene>
    <name evidence="2" type="ordered locus">GDI0471</name>
</gene>